<feature type="transmembrane region" description="Helical" evidence="2">
    <location>
        <begin position="88"/>
        <end position="105"/>
    </location>
</feature>
<feature type="non-terminal residue" evidence="3">
    <location>
        <position position="1"/>
    </location>
</feature>
<feature type="non-terminal residue" evidence="3">
    <location>
        <position position="106"/>
    </location>
</feature>
<evidence type="ECO:0000256" key="2">
    <source>
        <dbReference type="SAM" id="Phobius"/>
    </source>
</evidence>
<keyword evidence="2" id="KW-0472">Membrane</keyword>
<protein>
    <submittedName>
        <fullName evidence="3">Uncharacterized protein</fullName>
    </submittedName>
</protein>
<keyword evidence="4" id="KW-1185">Reference proteome</keyword>
<keyword evidence="2" id="KW-1133">Transmembrane helix</keyword>
<reference evidence="3" key="1">
    <citation type="journal article" date="2020" name="Stud. Mycol.">
        <title>101 Dothideomycetes genomes: a test case for predicting lifestyles and emergence of pathogens.</title>
        <authorList>
            <person name="Haridas S."/>
            <person name="Albert R."/>
            <person name="Binder M."/>
            <person name="Bloem J."/>
            <person name="Labutti K."/>
            <person name="Salamov A."/>
            <person name="Andreopoulos B."/>
            <person name="Baker S."/>
            <person name="Barry K."/>
            <person name="Bills G."/>
            <person name="Bluhm B."/>
            <person name="Cannon C."/>
            <person name="Castanera R."/>
            <person name="Culley D."/>
            <person name="Daum C."/>
            <person name="Ezra D."/>
            <person name="Gonzalez J."/>
            <person name="Henrissat B."/>
            <person name="Kuo A."/>
            <person name="Liang C."/>
            <person name="Lipzen A."/>
            <person name="Lutzoni F."/>
            <person name="Magnuson J."/>
            <person name="Mondo S."/>
            <person name="Nolan M."/>
            <person name="Ohm R."/>
            <person name="Pangilinan J."/>
            <person name="Park H.-J."/>
            <person name="Ramirez L."/>
            <person name="Alfaro M."/>
            <person name="Sun H."/>
            <person name="Tritt A."/>
            <person name="Yoshinaga Y."/>
            <person name="Zwiers L.-H."/>
            <person name="Turgeon B."/>
            <person name="Goodwin S."/>
            <person name="Spatafora J."/>
            <person name="Crous P."/>
            <person name="Grigoriev I."/>
        </authorList>
    </citation>
    <scope>NUCLEOTIDE SEQUENCE</scope>
    <source>
        <strain evidence="3">CBS 122681</strain>
    </source>
</reference>
<evidence type="ECO:0000313" key="3">
    <source>
        <dbReference type="EMBL" id="KAF2653953.1"/>
    </source>
</evidence>
<accession>A0A6A6T4W6</accession>
<dbReference type="Proteomes" id="UP000799324">
    <property type="component" value="Unassembled WGS sequence"/>
</dbReference>
<dbReference type="EMBL" id="MU004372">
    <property type="protein sequence ID" value="KAF2653953.1"/>
    <property type="molecule type" value="Genomic_DNA"/>
</dbReference>
<keyword evidence="2" id="KW-0812">Transmembrane</keyword>
<dbReference type="OrthoDB" id="3686095at2759"/>
<name>A0A6A6T4W6_9PLEO</name>
<dbReference type="AlphaFoldDB" id="A0A6A6T4W6"/>
<evidence type="ECO:0000313" key="4">
    <source>
        <dbReference type="Proteomes" id="UP000799324"/>
    </source>
</evidence>
<proteinExistence type="predicted"/>
<gene>
    <name evidence="3" type="ORF">K491DRAFT_574122</name>
</gene>
<evidence type="ECO:0000256" key="1">
    <source>
        <dbReference type="SAM" id="MobiDB-lite"/>
    </source>
</evidence>
<sequence>ISINISAPKAANYTPISPYSTSDHELSNTLLCPRYADADTSSAPPSPASIESFDILDSIPWRRGYTSYHSGLHGVRARDIWVKRKSQIVAVLLLVMLLVVVFVGGF</sequence>
<organism evidence="3 4">
    <name type="scientific">Lophiostoma macrostomum CBS 122681</name>
    <dbReference type="NCBI Taxonomy" id="1314788"/>
    <lineage>
        <taxon>Eukaryota</taxon>
        <taxon>Fungi</taxon>
        <taxon>Dikarya</taxon>
        <taxon>Ascomycota</taxon>
        <taxon>Pezizomycotina</taxon>
        <taxon>Dothideomycetes</taxon>
        <taxon>Pleosporomycetidae</taxon>
        <taxon>Pleosporales</taxon>
        <taxon>Lophiostomataceae</taxon>
        <taxon>Lophiostoma</taxon>
    </lineage>
</organism>
<feature type="region of interest" description="Disordered" evidence="1">
    <location>
        <begin position="1"/>
        <end position="23"/>
    </location>
</feature>